<protein>
    <submittedName>
        <fullName evidence="1">Uncharacterized protein</fullName>
    </submittedName>
</protein>
<name>A0A6J5N446_9CAUD</name>
<organism evidence="1">
    <name type="scientific">uncultured Caudovirales phage</name>
    <dbReference type="NCBI Taxonomy" id="2100421"/>
    <lineage>
        <taxon>Viruses</taxon>
        <taxon>Duplodnaviria</taxon>
        <taxon>Heunggongvirae</taxon>
        <taxon>Uroviricota</taxon>
        <taxon>Caudoviricetes</taxon>
        <taxon>Peduoviridae</taxon>
        <taxon>Maltschvirus</taxon>
        <taxon>Maltschvirus maltsch</taxon>
    </lineage>
</organism>
<sequence>MKFVLTMSNDQIKESVRSFLRKNPNGGTLREITFFVGEDALLMGKLAPGMGAVQAVWLECYNDETHGLDTAIVAVDQQSDDWMYQKIPCDVADKIRRLLKTITGTAIRPAWIDEKELIEIIEALRIKER</sequence>
<gene>
    <name evidence="1" type="ORF">UFOVP602_24</name>
</gene>
<evidence type="ECO:0000313" key="1">
    <source>
        <dbReference type="EMBL" id="CAB4152781.1"/>
    </source>
</evidence>
<proteinExistence type="predicted"/>
<dbReference type="EMBL" id="LR796591">
    <property type="protein sequence ID" value="CAB4152781.1"/>
    <property type="molecule type" value="Genomic_DNA"/>
</dbReference>
<reference evidence="1" key="1">
    <citation type="submission" date="2020-04" db="EMBL/GenBank/DDBJ databases">
        <authorList>
            <person name="Chiriac C."/>
            <person name="Salcher M."/>
            <person name="Ghai R."/>
            <person name="Kavagutti S V."/>
        </authorList>
    </citation>
    <scope>NUCLEOTIDE SEQUENCE</scope>
</reference>
<accession>A0A6J5N446</accession>